<keyword evidence="1" id="KW-0732">Signal</keyword>
<evidence type="ECO:0000256" key="1">
    <source>
        <dbReference type="SAM" id="SignalP"/>
    </source>
</evidence>
<organism evidence="2 3">
    <name type="scientific">Cimex lectularius</name>
    <name type="common">Bed bug</name>
    <name type="synonym">Acanthia lectularia</name>
    <dbReference type="NCBI Taxonomy" id="79782"/>
    <lineage>
        <taxon>Eukaryota</taxon>
        <taxon>Metazoa</taxon>
        <taxon>Ecdysozoa</taxon>
        <taxon>Arthropoda</taxon>
        <taxon>Hexapoda</taxon>
        <taxon>Insecta</taxon>
        <taxon>Pterygota</taxon>
        <taxon>Neoptera</taxon>
        <taxon>Paraneoptera</taxon>
        <taxon>Hemiptera</taxon>
        <taxon>Heteroptera</taxon>
        <taxon>Panheteroptera</taxon>
        <taxon>Cimicomorpha</taxon>
        <taxon>Cimicidae</taxon>
        <taxon>Cimex</taxon>
    </lineage>
</organism>
<dbReference type="AlphaFoldDB" id="A0A8I6RST0"/>
<sequence length="150" mass="16999">MCKLLLCFCLLFAFGHGMNEELAKDVTTRIESLEREISQLIDDVIKDTNMKIDHKVSQASRKGRSSENCAKTAGAKLMKDVEKALEDGLRKEQKSLEAIRRSIEDKTISEKQFEDLKNPFLEKKIELAMTNTEAKIEALTLNYARVANSC</sequence>
<dbReference type="OrthoDB" id="10593101at2759"/>
<dbReference type="Proteomes" id="UP000494040">
    <property type="component" value="Unassembled WGS sequence"/>
</dbReference>
<proteinExistence type="predicted"/>
<evidence type="ECO:0000313" key="3">
    <source>
        <dbReference type="Proteomes" id="UP000494040"/>
    </source>
</evidence>
<feature type="signal peptide" evidence="1">
    <location>
        <begin position="1"/>
        <end position="17"/>
    </location>
</feature>
<name>A0A8I6RST0_CIMLE</name>
<dbReference type="KEGG" id="clec:106667346"/>
<evidence type="ECO:0000313" key="2">
    <source>
        <dbReference type="EnsemblMetazoa" id="XP_014250724.1"/>
    </source>
</evidence>
<keyword evidence="3" id="KW-1185">Reference proteome</keyword>
<dbReference type="EnsemblMetazoa" id="XM_014395238.2">
    <property type="protein sequence ID" value="XP_014250724.1"/>
    <property type="gene ID" value="LOC106667346"/>
</dbReference>
<dbReference type="RefSeq" id="XP_014250724.1">
    <property type="nucleotide sequence ID" value="XM_014395238.2"/>
</dbReference>
<protein>
    <submittedName>
        <fullName evidence="2">Uncharacterized protein</fullName>
    </submittedName>
</protein>
<reference evidence="2" key="1">
    <citation type="submission" date="2022-01" db="UniProtKB">
        <authorList>
            <consortium name="EnsemblMetazoa"/>
        </authorList>
    </citation>
    <scope>IDENTIFICATION</scope>
</reference>
<dbReference type="GeneID" id="106667346"/>
<accession>A0A8I6RST0</accession>
<feature type="chain" id="PRO_5035151821" evidence="1">
    <location>
        <begin position="18"/>
        <end position="150"/>
    </location>
</feature>